<dbReference type="PANTHER" id="PTHR30383">
    <property type="entry name" value="THIOESTERASE 1/PROTEASE 1/LYSOPHOSPHOLIPASE L1"/>
    <property type="match status" value="1"/>
</dbReference>
<evidence type="ECO:0000313" key="3">
    <source>
        <dbReference type="EMBL" id="AAY50494.1"/>
    </source>
</evidence>
<dbReference type="PANTHER" id="PTHR30383:SF5">
    <property type="entry name" value="SGNH HYDROLASE-TYPE ESTERASE DOMAIN-CONTAINING PROTEIN"/>
    <property type="match status" value="1"/>
</dbReference>
<dbReference type="InterPro" id="IPR036514">
    <property type="entry name" value="SGNH_hydro_sf"/>
</dbReference>
<dbReference type="SUPFAM" id="SSF52266">
    <property type="entry name" value="SGNH hydrolase"/>
    <property type="match status" value="1"/>
</dbReference>
<evidence type="ECO:0000259" key="2">
    <source>
        <dbReference type="Pfam" id="PF13472"/>
    </source>
</evidence>
<name>A0A0H2XCD9_XANC8</name>
<feature type="chain" id="PRO_5002601204" description="SGNH hydrolase-type esterase domain-containing protein" evidence="1">
    <location>
        <begin position="23"/>
        <end position="233"/>
    </location>
</feature>
<evidence type="ECO:0000256" key="1">
    <source>
        <dbReference type="SAM" id="SignalP"/>
    </source>
</evidence>
<dbReference type="HOGENOM" id="CLU_051989_4_0_6"/>
<dbReference type="Gene3D" id="3.40.50.1110">
    <property type="entry name" value="SGNH hydrolase"/>
    <property type="match status" value="1"/>
</dbReference>
<sequence>MKQLPLRALLCALAIASSPLQAAAPPATPQVPAQVSNAAWEQDMQRFAASDAQQPPPQHGIVFVGSSSIRFWETLAQDFPGKPVINRGFGGSEVRDSTCYADRIVIPYAPRQVVLYAGDNDLNSGRSPEQVRDDVVAFVTRIRAALPEARIGYLSIKPSPSRAQLLPAIVRANQLIKQALANVPRTDYIDIYTPMLDATGKPRPELFREDMLHMKPEGYALWRKAVAPVLDRK</sequence>
<dbReference type="InterPro" id="IPR051532">
    <property type="entry name" value="Ester_Hydrolysis_Enzymes"/>
</dbReference>
<dbReference type="EMBL" id="CP000050">
    <property type="protein sequence ID" value="AAY50494.1"/>
    <property type="molecule type" value="Genomic_DNA"/>
</dbReference>
<keyword evidence="1" id="KW-0732">Signal</keyword>
<dbReference type="Pfam" id="PF13472">
    <property type="entry name" value="Lipase_GDSL_2"/>
    <property type="match status" value="1"/>
</dbReference>
<dbReference type="InterPro" id="IPR013830">
    <property type="entry name" value="SGNH_hydro"/>
</dbReference>
<accession>A0A0H2XCD9</accession>
<dbReference type="AlphaFoldDB" id="A0A0H2XCD9"/>
<protein>
    <recommendedName>
        <fullName evidence="2">SGNH hydrolase-type esterase domain-containing protein</fullName>
    </recommendedName>
</protein>
<dbReference type="KEGG" id="xcb:XC_3450"/>
<dbReference type="GO" id="GO:0004622">
    <property type="term" value="F:phosphatidylcholine lysophospholipase activity"/>
    <property type="evidence" value="ECO:0007669"/>
    <property type="project" value="TreeGrafter"/>
</dbReference>
<organism evidence="3 4">
    <name type="scientific">Xanthomonas campestris pv. campestris (strain 8004)</name>
    <dbReference type="NCBI Taxonomy" id="314565"/>
    <lineage>
        <taxon>Bacteria</taxon>
        <taxon>Pseudomonadati</taxon>
        <taxon>Pseudomonadota</taxon>
        <taxon>Gammaproteobacteria</taxon>
        <taxon>Lysobacterales</taxon>
        <taxon>Lysobacteraceae</taxon>
        <taxon>Xanthomonas</taxon>
    </lineage>
</organism>
<dbReference type="Proteomes" id="UP000000420">
    <property type="component" value="Chromosome"/>
</dbReference>
<feature type="signal peptide" evidence="1">
    <location>
        <begin position="1"/>
        <end position="22"/>
    </location>
</feature>
<reference evidence="3 4" key="1">
    <citation type="journal article" date="2005" name="Genome Res.">
        <title>Comparative and functional genomic analyses of the pathogenicity of phytopathogen Xanthomonas campestris pv. campestris.</title>
        <authorList>
            <person name="Qian W."/>
            <person name="Jia Y."/>
            <person name="Ren S.X."/>
            <person name="He Y.Q."/>
            <person name="Feng J.X."/>
            <person name="Lu L.F."/>
            <person name="Sun Q."/>
            <person name="Ying G."/>
            <person name="Tang D.J."/>
            <person name="Tang H."/>
            <person name="Wu W."/>
            <person name="Hao P."/>
            <person name="Wang L."/>
            <person name="Jiang B.L."/>
            <person name="Zeng S."/>
            <person name="Gu W.Y."/>
            <person name="Lu G."/>
            <person name="Rong L."/>
            <person name="Tian Y."/>
            <person name="Yao Z."/>
            <person name="Fu G."/>
            <person name="Chen B."/>
            <person name="Fang R."/>
            <person name="Qiang B."/>
            <person name="Chen Z."/>
            <person name="Zhao G.P."/>
            <person name="Tang J.L."/>
            <person name="He C."/>
        </authorList>
    </citation>
    <scope>NUCLEOTIDE SEQUENCE [LARGE SCALE GENOMIC DNA]</scope>
    <source>
        <strain evidence="3 4">8004</strain>
    </source>
</reference>
<dbReference type="RefSeq" id="WP_011036017.1">
    <property type="nucleotide sequence ID" value="NC_007086.1"/>
</dbReference>
<dbReference type="CDD" id="cd04502">
    <property type="entry name" value="SGNH_hydrolase_like_7"/>
    <property type="match status" value="1"/>
</dbReference>
<gene>
    <name evidence="3" type="ordered locus">XC_3450</name>
</gene>
<evidence type="ECO:0000313" key="4">
    <source>
        <dbReference type="Proteomes" id="UP000000420"/>
    </source>
</evidence>
<feature type="domain" description="SGNH hydrolase-type esterase" evidence="2">
    <location>
        <begin position="72"/>
        <end position="221"/>
    </location>
</feature>
<proteinExistence type="predicted"/>